<evidence type="ECO:0000256" key="3">
    <source>
        <dbReference type="ARBA" id="ARBA00023157"/>
    </source>
</evidence>
<proteinExistence type="evidence at transcript level"/>
<dbReference type="SMART" id="SM00274">
    <property type="entry name" value="FOLN"/>
    <property type="match status" value="2"/>
</dbReference>
<accession>A0A7G7WZ60</accession>
<dbReference type="InterPro" id="IPR036058">
    <property type="entry name" value="Kazal_dom_sf"/>
</dbReference>
<dbReference type="EMBL" id="MT747615">
    <property type="protein sequence ID" value="QNH72549.1"/>
    <property type="molecule type" value="mRNA"/>
</dbReference>
<dbReference type="PANTHER" id="PTHR13866">
    <property type="entry name" value="SPARC OSTEONECTIN"/>
    <property type="match status" value="1"/>
</dbReference>
<evidence type="ECO:0000256" key="2">
    <source>
        <dbReference type="ARBA" id="ARBA00022737"/>
    </source>
</evidence>
<dbReference type="Pfam" id="PF07648">
    <property type="entry name" value="Kazal_2"/>
    <property type="match status" value="3"/>
</dbReference>
<feature type="domain" description="Kazal-like" evidence="6">
    <location>
        <begin position="120"/>
        <end position="178"/>
    </location>
</feature>
<evidence type="ECO:0000259" key="6">
    <source>
        <dbReference type="PROSITE" id="PS51465"/>
    </source>
</evidence>
<dbReference type="AlphaFoldDB" id="A0A7G7WZ60"/>
<keyword evidence="1 5" id="KW-0732">Signal</keyword>
<organism evidence="7">
    <name type="scientific">Pachycerianthus borealis</name>
    <dbReference type="NCBI Taxonomy" id="2736680"/>
    <lineage>
        <taxon>Eukaryota</taxon>
        <taxon>Metazoa</taxon>
        <taxon>Cnidaria</taxon>
        <taxon>Anthozoa</taxon>
        <taxon>Ceriantharia</taxon>
        <taxon>Spirularia</taxon>
        <taxon>Cerianthidae</taxon>
        <taxon>Pachycerianthus</taxon>
    </lineage>
</organism>
<evidence type="ECO:0000256" key="1">
    <source>
        <dbReference type="ARBA" id="ARBA00022729"/>
    </source>
</evidence>
<dbReference type="GO" id="GO:0005615">
    <property type="term" value="C:extracellular space"/>
    <property type="evidence" value="ECO:0007669"/>
    <property type="project" value="TreeGrafter"/>
</dbReference>
<keyword evidence="4" id="KW-0325">Glycoprotein</keyword>
<name>A0A7G7WZ60_9CNID</name>
<dbReference type="GO" id="GO:0050840">
    <property type="term" value="F:extracellular matrix binding"/>
    <property type="evidence" value="ECO:0007669"/>
    <property type="project" value="TreeGrafter"/>
</dbReference>
<dbReference type="InterPro" id="IPR002350">
    <property type="entry name" value="Kazal_dom"/>
</dbReference>
<keyword evidence="3" id="KW-1015">Disulfide bond</keyword>
<dbReference type="GO" id="GO:0005509">
    <property type="term" value="F:calcium ion binding"/>
    <property type="evidence" value="ECO:0007669"/>
    <property type="project" value="TreeGrafter"/>
</dbReference>
<dbReference type="InterPro" id="IPR003645">
    <property type="entry name" value="Fol_N"/>
</dbReference>
<evidence type="ECO:0000256" key="5">
    <source>
        <dbReference type="SAM" id="SignalP"/>
    </source>
</evidence>
<dbReference type="GO" id="GO:0005518">
    <property type="term" value="F:collagen binding"/>
    <property type="evidence" value="ECO:0007669"/>
    <property type="project" value="TreeGrafter"/>
</dbReference>
<dbReference type="SUPFAM" id="SSF100895">
    <property type="entry name" value="Kazal-type serine protease inhibitors"/>
    <property type="match status" value="3"/>
</dbReference>
<dbReference type="PANTHER" id="PTHR13866:SF14">
    <property type="entry name" value="BM-40"/>
    <property type="match status" value="1"/>
</dbReference>
<dbReference type="PROSITE" id="PS51465">
    <property type="entry name" value="KAZAL_2"/>
    <property type="match status" value="3"/>
</dbReference>
<feature type="chain" id="PRO_5036203147" evidence="5">
    <location>
        <begin position="27"/>
        <end position="409"/>
    </location>
</feature>
<evidence type="ECO:0000256" key="4">
    <source>
        <dbReference type="ARBA" id="ARBA00023180"/>
    </source>
</evidence>
<reference evidence="7" key="1">
    <citation type="journal article" date="2020" name="Mar. Drugs">
        <title>Transcriptomic Analysis of Four Cerianthid (Cnidaria, Ceriantharia) Venoms.</title>
        <authorList>
            <person name="Klompen A.M.L."/>
            <person name="Macrander J."/>
            <person name="Reitzel A.M."/>
            <person name="Stampar S.N."/>
        </authorList>
    </citation>
    <scope>NUCLEOTIDE SEQUENCE</scope>
</reference>
<reference evidence="7" key="2">
    <citation type="submission" date="2020-07" db="EMBL/GenBank/DDBJ databases">
        <authorList>
            <person name="Klompen A.L."/>
            <person name="Macrander J."/>
            <person name="Reitzel A.M."/>
            <person name="Stampar S.N."/>
        </authorList>
    </citation>
    <scope>NUCLEOTIDE SEQUENCE</scope>
</reference>
<dbReference type="EMBL" id="MT747557">
    <property type="protein sequence ID" value="QNH72491.1"/>
    <property type="molecule type" value="mRNA"/>
</dbReference>
<dbReference type="SMART" id="SM00280">
    <property type="entry name" value="KAZAL"/>
    <property type="match status" value="3"/>
</dbReference>
<feature type="domain" description="Kazal-like" evidence="6">
    <location>
        <begin position="195"/>
        <end position="250"/>
    </location>
</feature>
<evidence type="ECO:0000313" key="7">
    <source>
        <dbReference type="EMBL" id="QNH72549.1"/>
    </source>
</evidence>
<feature type="domain" description="Kazal-like" evidence="6">
    <location>
        <begin position="269"/>
        <end position="325"/>
    </location>
</feature>
<dbReference type="CDD" id="cd00104">
    <property type="entry name" value="KAZAL_FS"/>
    <property type="match status" value="3"/>
</dbReference>
<dbReference type="Gene3D" id="3.30.60.30">
    <property type="match status" value="3"/>
</dbReference>
<protein>
    <submittedName>
        <fullName evidence="7">Toxin candidate TRINITY_DN14998_c0_g1_i1</fullName>
    </submittedName>
</protein>
<feature type="signal peptide" evidence="5">
    <location>
        <begin position="1"/>
        <end position="26"/>
    </location>
</feature>
<dbReference type="InterPro" id="IPR036773">
    <property type="entry name" value="TB_dom_sf"/>
</dbReference>
<sequence>MISSTVLKLLLLGSITLLLVQMPVKAVVCWGDELCMDLIRPNISSKQCCMEGGVAYTDFNAASSDIFQWMISGGAPRCTTFPDNPRQRNAICKDKECPRHQECRVPRTCPGTGQVSSVCVLKCPPVCKDTEESGPVCGSDYSTVNPVRITFSSHCAMLRESCLKDSEIHMEFHGACESSCNSVRCPDNKDCVTDQNNIPHCVSCDQLKCKDDIEVCGTDGNTYRNRCALRRKACKSGSTILVAYKGQCLSGTTCATLTCPDGKVCLQDENNNPRCIRCHCKKRQRALKDVCSSNGVTYESECLMLQQACKTGVFVTVQHKGKCKEADSTRITMAPIENLPEDEEQPTSDKGDYYKLIEDILTLKELNEKSKKSKKNEGSLRSGHTRTTFLKAIETLLQDLKRRITQGDT</sequence>
<keyword evidence="2" id="KW-0677">Repeat</keyword>
<dbReference type="Gene3D" id="3.90.290.10">
    <property type="entry name" value="TGF-beta binding (TB) domain"/>
    <property type="match status" value="1"/>
</dbReference>